<reference evidence="2 3" key="2">
    <citation type="submission" date="2014-03" db="EMBL/GenBank/DDBJ databases">
        <title>Draft Genome Sequences of Four Burkholderia Strains.</title>
        <authorList>
            <person name="Liu X.Y."/>
            <person name="Li C.X."/>
            <person name="Xu J.H."/>
        </authorList>
    </citation>
    <scope>NUCLEOTIDE SEQUENCE [LARGE SCALE GENOMIC DNA]</scope>
    <source>
        <strain evidence="2 3">R27</strain>
    </source>
</reference>
<reference evidence="1" key="4">
    <citation type="submission" date="2024-05" db="EMBL/GenBank/DDBJ databases">
        <authorList>
            <person name="Sun Q."/>
            <person name="Zhou Y."/>
        </authorList>
    </citation>
    <scope>NUCLEOTIDE SEQUENCE</scope>
    <source>
        <strain evidence="1">CGMCC 1.11013</strain>
    </source>
</reference>
<evidence type="ECO:0000313" key="2">
    <source>
        <dbReference type="EMBL" id="KDR29353.1"/>
    </source>
</evidence>
<reference evidence="1" key="1">
    <citation type="journal article" date="2014" name="Int. J. Syst. Evol. Microbiol.">
        <title>Complete genome of a new Firmicutes species belonging to the dominant human colonic microbiota ('Ruminococcus bicirculans') reveals two chromosomes and a selective capacity to utilize plant glucans.</title>
        <authorList>
            <consortium name="NISC Comparative Sequencing Program"/>
            <person name="Wegmann U."/>
            <person name="Louis P."/>
            <person name="Goesmann A."/>
            <person name="Henrissat B."/>
            <person name="Duncan S.H."/>
            <person name="Flint H.J."/>
        </authorList>
    </citation>
    <scope>NUCLEOTIDE SEQUENCE</scope>
    <source>
        <strain evidence="1">CGMCC 1.11013</strain>
    </source>
</reference>
<proteinExistence type="predicted"/>
<accession>A0A069NLJ6</accession>
<organism evidence="2 3">
    <name type="scientific">Caballeronia grimmiae</name>
    <dbReference type="NCBI Taxonomy" id="1071679"/>
    <lineage>
        <taxon>Bacteria</taxon>
        <taxon>Pseudomonadati</taxon>
        <taxon>Pseudomonadota</taxon>
        <taxon>Betaproteobacteria</taxon>
        <taxon>Burkholderiales</taxon>
        <taxon>Burkholderiaceae</taxon>
        <taxon>Caballeronia</taxon>
    </lineage>
</organism>
<dbReference type="EMBL" id="BMEG01000014">
    <property type="protein sequence ID" value="GGD93755.1"/>
    <property type="molecule type" value="Genomic_DNA"/>
</dbReference>
<evidence type="ECO:0000313" key="3">
    <source>
        <dbReference type="Proteomes" id="UP000027439"/>
    </source>
</evidence>
<keyword evidence="4" id="KW-1185">Reference proteome</keyword>
<evidence type="ECO:0000313" key="4">
    <source>
        <dbReference type="Proteomes" id="UP000597138"/>
    </source>
</evidence>
<dbReference type="AlphaFoldDB" id="A0A069NLJ6"/>
<sequence length="279" mass="31372">MAIPKIGSAEWVETQIQHYLTTGDYDGFFVGWSGEALNITASRATQQLRAALIADTLLRARDFDHPSSMPEPIEPWLRDKLKPMVYGLFSAFEREVVLRTLVGGIVFLTPSNIVQVLTRERWLSTAWKLANIYLDSLGATPLRKQSARVVGLSQDTTCYVSLTYFRDTDPFADYVVHEAAHVLHNCRRAAIGLAERRNCPNPLDIAFGKRETFAYACEAYSQILVSAPGEAARQAALSRHQEYGLPPDEGVDHDEYMAILADAIQARNGWRRIRERCAR</sequence>
<comment type="caution">
    <text evidence="2">The sequence shown here is derived from an EMBL/GenBank/DDBJ whole genome shotgun (WGS) entry which is preliminary data.</text>
</comment>
<dbReference type="OrthoDB" id="8523530at2"/>
<evidence type="ECO:0000313" key="1">
    <source>
        <dbReference type="EMBL" id="GGD93755.1"/>
    </source>
</evidence>
<dbReference type="RefSeq" id="WP_035968690.1">
    <property type="nucleotide sequence ID" value="NZ_BMEG01000014.1"/>
</dbReference>
<dbReference type="Proteomes" id="UP000597138">
    <property type="component" value="Unassembled WGS sequence"/>
</dbReference>
<reference evidence="4" key="3">
    <citation type="journal article" date="2019" name="Int. J. Syst. Evol. Microbiol.">
        <title>The Global Catalogue of Microorganisms (GCM) 10K type strain sequencing project: providing services to taxonomists for standard genome sequencing and annotation.</title>
        <authorList>
            <consortium name="The Broad Institute Genomics Platform"/>
            <consortium name="The Broad Institute Genome Sequencing Center for Infectious Disease"/>
            <person name="Wu L."/>
            <person name="Ma J."/>
        </authorList>
    </citation>
    <scope>NUCLEOTIDE SEQUENCE [LARGE SCALE GENOMIC DNA]</scope>
    <source>
        <strain evidence="4">CGMCC 1.11013</strain>
    </source>
</reference>
<gene>
    <name evidence="2" type="ORF">BG57_18335</name>
    <name evidence="1" type="ORF">GCM10010985_55570</name>
</gene>
<dbReference type="eggNOG" id="ENOG50313C8">
    <property type="taxonomic scope" value="Bacteria"/>
</dbReference>
<dbReference type="EMBL" id="JFHE01000031">
    <property type="protein sequence ID" value="KDR29353.1"/>
    <property type="molecule type" value="Genomic_DNA"/>
</dbReference>
<dbReference type="Proteomes" id="UP000027439">
    <property type="component" value="Unassembled WGS sequence"/>
</dbReference>
<protein>
    <submittedName>
        <fullName evidence="2">Uncharacterized protein</fullName>
    </submittedName>
</protein>
<name>A0A069NLJ6_9BURK</name>